<dbReference type="Proteomes" id="UP001163336">
    <property type="component" value="Chromosome"/>
</dbReference>
<keyword evidence="4" id="KW-1185">Reference proteome</keyword>
<feature type="domain" description="Phosphatidic acid phosphatase type 2/haloperoxidase" evidence="2">
    <location>
        <begin position="117"/>
        <end position="242"/>
    </location>
</feature>
<evidence type="ECO:0000313" key="3">
    <source>
        <dbReference type="EMBL" id="BDT60279.1"/>
    </source>
</evidence>
<accession>A0ABN6TDK6</accession>
<dbReference type="CDD" id="cd03396">
    <property type="entry name" value="PAP2_like_6"/>
    <property type="match status" value="1"/>
</dbReference>
<feature type="transmembrane region" description="Helical" evidence="1">
    <location>
        <begin position="223"/>
        <end position="241"/>
    </location>
</feature>
<feature type="transmembrane region" description="Helical" evidence="1">
    <location>
        <begin position="77"/>
        <end position="99"/>
    </location>
</feature>
<keyword evidence="1" id="KW-1133">Transmembrane helix</keyword>
<organism evidence="3 4">
    <name type="scientific">Massilia varians</name>
    <dbReference type="NCBI Taxonomy" id="457921"/>
    <lineage>
        <taxon>Bacteria</taxon>
        <taxon>Pseudomonadati</taxon>
        <taxon>Pseudomonadota</taxon>
        <taxon>Betaproteobacteria</taxon>
        <taxon>Burkholderiales</taxon>
        <taxon>Oxalobacteraceae</taxon>
        <taxon>Telluria group</taxon>
        <taxon>Massilia</taxon>
    </lineage>
</organism>
<feature type="transmembrane region" description="Helical" evidence="1">
    <location>
        <begin position="111"/>
        <end position="130"/>
    </location>
</feature>
<feature type="transmembrane region" description="Helical" evidence="1">
    <location>
        <begin position="194"/>
        <end position="211"/>
    </location>
</feature>
<evidence type="ECO:0000313" key="4">
    <source>
        <dbReference type="Proteomes" id="UP001163336"/>
    </source>
</evidence>
<proteinExistence type="predicted"/>
<dbReference type="EMBL" id="AP026966">
    <property type="protein sequence ID" value="BDT60279.1"/>
    <property type="molecule type" value="Genomic_DNA"/>
</dbReference>
<sequence length="260" mass="28209">MPAYATERAARRHAGILLDARSRLRLAAALALMAPLIAALGQWTDVDLMLADWLYNRATGNFPWREAWLTATFGHEIVKAGLTLLAIVFVVLALLDVVRPQPMLERPLARLRLRVIACSAVLVPLATSLLKQASSAHCPWDLARYGGSEPYVRLFEALPAGSLPGHCMPAGHASSALWLVSLAVLWLPGPGRGAWRAACLALAPGLVLGWMQQMRGAHFLTHTLWSAWIACAIVLALVVLLQPSGETVRRAPAGTRFRAR</sequence>
<dbReference type="InterPro" id="IPR000326">
    <property type="entry name" value="PAP2/HPO"/>
</dbReference>
<feature type="transmembrane region" description="Helical" evidence="1">
    <location>
        <begin position="170"/>
        <end position="187"/>
    </location>
</feature>
<dbReference type="RefSeq" id="WP_281909315.1">
    <property type="nucleotide sequence ID" value="NZ_AP026966.1"/>
</dbReference>
<evidence type="ECO:0000256" key="1">
    <source>
        <dbReference type="SAM" id="Phobius"/>
    </source>
</evidence>
<dbReference type="InterPro" id="IPR036938">
    <property type="entry name" value="PAP2/HPO_sf"/>
</dbReference>
<dbReference type="SUPFAM" id="SSF48317">
    <property type="entry name" value="Acid phosphatase/Vanadium-dependent haloperoxidase"/>
    <property type="match status" value="1"/>
</dbReference>
<protein>
    <submittedName>
        <fullName evidence="3">Membrane protein</fullName>
    </submittedName>
</protein>
<gene>
    <name evidence="3" type="ORF">MasN3_37730</name>
</gene>
<name>A0ABN6TDK6_9BURK</name>
<reference evidence="3" key="1">
    <citation type="submission" date="2022-11" db="EMBL/GenBank/DDBJ databases">
        <title>Isolation and characterization of PLA-degrading bacterium Massilia sp. from Antarctic soil.</title>
        <authorList>
            <person name="Sato K."/>
            <person name="Gomez-Fuentes C."/>
            <person name="Ahmad S.A."/>
            <person name="Zulkharnain A."/>
        </authorList>
    </citation>
    <scope>NUCLEOTIDE SEQUENCE</scope>
    <source>
        <strain evidence="3">N-3</strain>
    </source>
</reference>
<evidence type="ECO:0000259" key="2">
    <source>
        <dbReference type="Pfam" id="PF01569"/>
    </source>
</evidence>
<dbReference type="Pfam" id="PF01569">
    <property type="entry name" value="PAP2"/>
    <property type="match status" value="1"/>
</dbReference>
<keyword evidence="1" id="KW-0812">Transmembrane</keyword>
<keyword evidence="1" id="KW-0472">Membrane</keyword>